<dbReference type="AlphaFoldDB" id="A0A378JI08"/>
<proteinExistence type="predicted"/>
<accession>A0A378JI08</accession>
<reference evidence="2 3" key="1">
    <citation type="submission" date="2018-06" db="EMBL/GenBank/DDBJ databases">
        <authorList>
            <consortium name="Pathogen Informatics"/>
            <person name="Doyle S."/>
        </authorList>
    </citation>
    <scope>NUCLEOTIDE SEQUENCE [LARGE SCALE GENOMIC DNA]</scope>
    <source>
        <strain evidence="2 3">NCTC13316</strain>
    </source>
</reference>
<keyword evidence="3" id="KW-1185">Reference proteome</keyword>
<dbReference type="RefSeq" id="WP_115330460.1">
    <property type="nucleotide sequence ID" value="NZ_CAAAHP010000007.1"/>
</dbReference>
<dbReference type="Proteomes" id="UP000254794">
    <property type="component" value="Unassembled WGS sequence"/>
</dbReference>
<evidence type="ECO:0000256" key="1">
    <source>
        <dbReference type="SAM" id="SignalP"/>
    </source>
</evidence>
<feature type="signal peptide" evidence="1">
    <location>
        <begin position="1"/>
        <end position="19"/>
    </location>
</feature>
<evidence type="ECO:0008006" key="4">
    <source>
        <dbReference type="Google" id="ProtNLM"/>
    </source>
</evidence>
<dbReference type="EMBL" id="UGOD01000001">
    <property type="protein sequence ID" value="STX50774.1"/>
    <property type="molecule type" value="Genomic_DNA"/>
</dbReference>
<feature type="chain" id="PRO_5016797091" description="Secreted protein" evidence="1">
    <location>
        <begin position="20"/>
        <end position="186"/>
    </location>
</feature>
<keyword evidence="1" id="KW-0732">Signal</keyword>
<sequence length="186" mass="21654">MRVKVTLFFILFFISQSYADTEIKLYRPFGDTVAQEPLVVKETYSGDCWQQSQRIKREDAWRCKVQNKIYDPCFVNQFSAHKQAICPQSPWNGVSVLLNLSTAVNNSQHTILDVSKAYPWAIELNTGEKCEALDREEVYDNMPIRYHCNNQTALIGHLQRCKSTWTILQRNKNNQIEKAVVTKAWF</sequence>
<evidence type="ECO:0000313" key="2">
    <source>
        <dbReference type="EMBL" id="STX50774.1"/>
    </source>
</evidence>
<organism evidence="2 3">
    <name type="scientific">Legionella busanensis</name>
    <dbReference type="NCBI Taxonomy" id="190655"/>
    <lineage>
        <taxon>Bacteria</taxon>
        <taxon>Pseudomonadati</taxon>
        <taxon>Pseudomonadota</taxon>
        <taxon>Gammaproteobacteria</taxon>
        <taxon>Legionellales</taxon>
        <taxon>Legionellaceae</taxon>
        <taxon>Legionella</taxon>
    </lineage>
</organism>
<evidence type="ECO:0000313" key="3">
    <source>
        <dbReference type="Proteomes" id="UP000254794"/>
    </source>
</evidence>
<dbReference type="OrthoDB" id="5641192at2"/>
<name>A0A378JI08_9GAMM</name>
<gene>
    <name evidence="2" type="ORF">NCTC13316_00862</name>
</gene>
<protein>
    <recommendedName>
        <fullName evidence="4">Secreted protein</fullName>
    </recommendedName>
</protein>